<evidence type="ECO:0000256" key="1">
    <source>
        <dbReference type="SAM" id="MobiDB-lite"/>
    </source>
</evidence>
<feature type="compositionally biased region" description="Low complexity" evidence="1">
    <location>
        <begin position="64"/>
        <end position="73"/>
    </location>
</feature>
<evidence type="ECO:0000313" key="2">
    <source>
        <dbReference type="EMBL" id="VDK73340.1"/>
    </source>
</evidence>
<feature type="compositionally biased region" description="Acidic residues" evidence="1">
    <location>
        <begin position="49"/>
        <end position="63"/>
    </location>
</feature>
<evidence type="ECO:0000313" key="4">
    <source>
        <dbReference type="WBParaSite" id="nOo.2.0.1.t04507-RA"/>
    </source>
</evidence>
<feature type="compositionally biased region" description="Acidic residues" evidence="1">
    <location>
        <begin position="108"/>
        <end position="118"/>
    </location>
</feature>
<dbReference type="EMBL" id="UYRW01001029">
    <property type="protein sequence ID" value="VDK73340.1"/>
    <property type="molecule type" value="Genomic_DNA"/>
</dbReference>
<organism evidence="4">
    <name type="scientific">Onchocerca ochengi</name>
    <name type="common">Filarial nematode worm</name>
    <dbReference type="NCBI Taxonomy" id="42157"/>
    <lineage>
        <taxon>Eukaryota</taxon>
        <taxon>Metazoa</taxon>
        <taxon>Ecdysozoa</taxon>
        <taxon>Nematoda</taxon>
        <taxon>Chromadorea</taxon>
        <taxon>Rhabditida</taxon>
        <taxon>Spirurina</taxon>
        <taxon>Spiruromorpha</taxon>
        <taxon>Filarioidea</taxon>
        <taxon>Onchocercidae</taxon>
        <taxon>Onchocerca</taxon>
    </lineage>
</organism>
<reference evidence="4" key="1">
    <citation type="submission" date="2016-06" db="UniProtKB">
        <authorList>
            <consortium name="WormBaseParasite"/>
        </authorList>
    </citation>
    <scope>IDENTIFICATION</scope>
</reference>
<evidence type="ECO:0000313" key="3">
    <source>
        <dbReference type="Proteomes" id="UP000271087"/>
    </source>
</evidence>
<feature type="compositionally biased region" description="Basic and acidic residues" evidence="1">
    <location>
        <begin position="159"/>
        <end position="171"/>
    </location>
</feature>
<protein>
    <submittedName>
        <fullName evidence="4">BESS domain-containing protein</fullName>
    </submittedName>
</protein>
<feature type="region of interest" description="Disordered" evidence="1">
    <location>
        <begin position="49"/>
        <end position="118"/>
    </location>
</feature>
<dbReference type="AlphaFoldDB" id="A0A182E900"/>
<dbReference type="OrthoDB" id="5857723at2759"/>
<dbReference type="Proteomes" id="UP000271087">
    <property type="component" value="Unassembled WGS sequence"/>
</dbReference>
<accession>A0A182E900</accession>
<feature type="region of interest" description="Disordered" evidence="1">
    <location>
        <begin position="148"/>
        <end position="171"/>
    </location>
</feature>
<sequence>MDLTKILNFKPSEKPTALLDRLQKFLPEIASANTNLSSTEECDIKITAVEDESDSSSSFEDESAASSSFCSSTDSDDESETRMKQPEIVMDVTTVMEDPPNRMVISDSDSDVDDDEEQEILPTGFRIKDPVRKKKRKHLMEEAKEYMTDKNTNNQELLVESKKTDTEPETL</sequence>
<proteinExistence type="predicted"/>
<gene>
    <name evidence="2" type="ORF">NOO_LOCUS4507</name>
</gene>
<name>A0A182E900_ONCOC</name>
<dbReference type="WBParaSite" id="nOo.2.0.1.t04507-RA">
    <property type="protein sequence ID" value="nOo.2.0.1.t04507-RA"/>
    <property type="gene ID" value="nOo.2.0.1.g04507"/>
</dbReference>
<reference evidence="2 3" key="2">
    <citation type="submission" date="2018-08" db="EMBL/GenBank/DDBJ databases">
        <authorList>
            <person name="Laetsch R D."/>
            <person name="Stevens L."/>
            <person name="Kumar S."/>
            <person name="Blaxter L. M."/>
        </authorList>
    </citation>
    <scope>NUCLEOTIDE SEQUENCE [LARGE SCALE GENOMIC DNA]</scope>
</reference>
<keyword evidence="3" id="KW-1185">Reference proteome</keyword>